<dbReference type="InterPro" id="IPR055348">
    <property type="entry name" value="DctQ"/>
</dbReference>
<dbReference type="Proteomes" id="UP000024836">
    <property type="component" value="Unassembled WGS sequence"/>
</dbReference>
<keyword evidence="6 9" id="KW-1133">Transmembrane helix</keyword>
<feature type="transmembrane region" description="Helical" evidence="9">
    <location>
        <begin position="127"/>
        <end position="150"/>
    </location>
</feature>
<evidence type="ECO:0000256" key="4">
    <source>
        <dbReference type="ARBA" id="ARBA00022519"/>
    </source>
</evidence>
<dbReference type="GO" id="GO:0022857">
    <property type="term" value="F:transmembrane transporter activity"/>
    <property type="evidence" value="ECO:0007669"/>
    <property type="project" value="UniProtKB-UniRule"/>
</dbReference>
<dbReference type="STRING" id="1461693.ATO10_13104"/>
<dbReference type="PANTHER" id="PTHR35011">
    <property type="entry name" value="2,3-DIKETO-L-GULONATE TRAP TRANSPORTER SMALL PERMEASE PROTEIN YIAM"/>
    <property type="match status" value="1"/>
</dbReference>
<keyword evidence="7 9" id="KW-0472">Membrane</keyword>
<dbReference type="InterPro" id="IPR007387">
    <property type="entry name" value="TRAP_DctQ"/>
</dbReference>
<evidence type="ECO:0000256" key="3">
    <source>
        <dbReference type="ARBA" id="ARBA00022475"/>
    </source>
</evidence>
<keyword evidence="2 9" id="KW-0813">Transport</keyword>
<dbReference type="RefSeq" id="WP_051598144.1">
    <property type="nucleotide sequence ID" value="NZ_AQQY01000009.1"/>
</dbReference>
<feature type="domain" description="Tripartite ATP-independent periplasmic transporters DctQ component" evidence="10">
    <location>
        <begin position="22"/>
        <end position="149"/>
    </location>
</feature>
<evidence type="ECO:0000313" key="12">
    <source>
        <dbReference type="Proteomes" id="UP000024836"/>
    </source>
</evidence>
<evidence type="ECO:0000256" key="8">
    <source>
        <dbReference type="ARBA" id="ARBA00038436"/>
    </source>
</evidence>
<evidence type="ECO:0000256" key="5">
    <source>
        <dbReference type="ARBA" id="ARBA00022692"/>
    </source>
</evidence>
<evidence type="ECO:0000259" key="10">
    <source>
        <dbReference type="Pfam" id="PF04290"/>
    </source>
</evidence>
<comment type="similarity">
    <text evidence="8 9">Belongs to the TRAP transporter small permease family.</text>
</comment>
<keyword evidence="3" id="KW-1003">Cell membrane</keyword>
<comment type="caution">
    <text evidence="11">The sequence shown here is derived from an EMBL/GenBank/DDBJ whole genome shotgun (WGS) entry which is preliminary data.</text>
</comment>
<comment type="subunit">
    <text evidence="9">The complex comprises the extracytoplasmic solute receptor protein and the two transmembrane proteins.</text>
</comment>
<gene>
    <name evidence="11" type="ORF">ATO10_13104</name>
</gene>
<dbReference type="Pfam" id="PF04290">
    <property type="entry name" value="DctQ"/>
    <property type="match status" value="1"/>
</dbReference>
<comment type="subcellular location">
    <subcellularLocation>
        <location evidence="1 9">Cell inner membrane</location>
        <topology evidence="1 9">Multi-pass membrane protein</topology>
    </subcellularLocation>
</comment>
<comment type="function">
    <text evidence="9">Part of the tripartite ATP-independent periplasmic (TRAP) transport system.</text>
</comment>
<evidence type="ECO:0000256" key="2">
    <source>
        <dbReference type="ARBA" id="ARBA00022448"/>
    </source>
</evidence>
<evidence type="ECO:0000256" key="6">
    <source>
        <dbReference type="ARBA" id="ARBA00022989"/>
    </source>
</evidence>
<evidence type="ECO:0000256" key="7">
    <source>
        <dbReference type="ARBA" id="ARBA00023136"/>
    </source>
</evidence>
<evidence type="ECO:0000313" key="11">
    <source>
        <dbReference type="EMBL" id="KCV81343.1"/>
    </source>
</evidence>
<dbReference type="EMBL" id="AQQY01000009">
    <property type="protein sequence ID" value="KCV81343.1"/>
    <property type="molecule type" value="Genomic_DNA"/>
</dbReference>
<evidence type="ECO:0000256" key="9">
    <source>
        <dbReference type="RuleBase" id="RU369079"/>
    </source>
</evidence>
<proteinExistence type="inferred from homology"/>
<keyword evidence="4 9" id="KW-0997">Cell inner membrane</keyword>
<comment type="caution">
    <text evidence="9">Lacks conserved residue(s) required for the propagation of feature annotation.</text>
</comment>
<feature type="transmembrane region" description="Helical" evidence="9">
    <location>
        <begin position="12"/>
        <end position="36"/>
    </location>
</feature>
<dbReference type="eggNOG" id="COG4665">
    <property type="taxonomic scope" value="Bacteria"/>
</dbReference>
<dbReference type="PANTHER" id="PTHR35011:SF10">
    <property type="entry name" value="TRAP TRANSPORTER SMALL PERMEASE PROTEIN"/>
    <property type="match status" value="1"/>
</dbReference>
<accession>A0A058ZIF4</accession>
<name>A0A058ZIF4_9RHOB</name>
<dbReference type="GO" id="GO:0015740">
    <property type="term" value="P:C4-dicarboxylate transport"/>
    <property type="evidence" value="ECO:0007669"/>
    <property type="project" value="TreeGrafter"/>
</dbReference>
<sequence>MTYFSYITRFSSVLGQAILAFMVLTICYDAAMRYIFAAPTSWSHEVNTFLIVYVALLTAADVQRTDDHIRITFFTDRFSGAAKTIAATLIAVIGVVFCGVMAWRGAITASQALEYGERVSSSLGTPLFIPYALLPIGFGLLAIQFAAGVLSPTMAHNDS</sequence>
<dbReference type="AlphaFoldDB" id="A0A058ZIF4"/>
<dbReference type="GO" id="GO:0005886">
    <property type="term" value="C:plasma membrane"/>
    <property type="evidence" value="ECO:0007669"/>
    <property type="project" value="UniProtKB-SubCell"/>
</dbReference>
<keyword evidence="5 9" id="KW-0812">Transmembrane</keyword>
<evidence type="ECO:0000256" key="1">
    <source>
        <dbReference type="ARBA" id="ARBA00004429"/>
    </source>
</evidence>
<feature type="transmembrane region" description="Helical" evidence="9">
    <location>
        <begin position="81"/>
        <end position="107"/>
    </location>
</feature>
<dbReference type="OrthoDB" id="4250245at2"/>
<keyword evidence="12" id="KW-1185">Reference proteome</keyword>
<organism evidence="11 12">
    <name type="scientific">Actibacterium atlanticum</name>
    <dbReference type="NCBI Taxonomy" id="1461693"/>
    <lineage>
        <taxon>Bacteria</taxon>
        <taxon>Pseudomonadati</taxon>
        <taxon>Pseudomonadota</taxon>
        <taxon>Alphaproteobacteria</taxon>
        <taxon>Rhodobacterales</taxon>
        <taxon>Roseobacteraceae</taxon>
        <taxon>Actibacterium</taxon>
    </lineage>
</organism>
<protein>
    <recommendedName>
        <fullName evidence="9">TRAP transporter small permease protein</fullName>
    </recommendedName>
</protein>
<reference evidence="11 12" key="1">
    <citation type="submission" date="2013-04" db="EMBL/GenBank/DDBJ databases">
        <title>Shimia sp. 22II-S11-Z10 Genome Sequencing.</title>
        <authorList>
            <person name="Lai Q."/>
            <person name="Li G."/>
            <person name="Shao Z."/>
        </authorList>
    </citation>
    <scope>NUCLEOTIDE SEQUENCE [LARGE SCALE GENOMIC DNA]</scope>
    <source>
        <strain evidence="12">22II-S11-Z10</strain>
    </source>
</reference>